<dbReference type="Pfam" id="PF13419">
    <property type="entry name" value="HAD_2"/>
    <property type="match status" value="1"/>
</dbReference>
<dbReference type="InterPro" id="IPR023198">
    <property type="entry name" value="PGP-like_dom2"/>
</dbReference>
<sequence length="229" mass="24875">MASSALERTFDHTAALIFDLDGTLVDTAPDLICCIDELLAENDRPAISPHELRSTASHGANAMICHAFSLTPEATITKRLESELIRRYRQRIADKSRLFPGMAQVLDIADAVGIPWGVVTNKPQYLTEPLLDKLGLSNRATVVVSGDTLAKAKPDPLPMRFAAHSLGRSPSDCIAIGDARRDIESASSAGAKSLVALFGYLNAGDRPTHWGAHALIRQPEEIIEWITIR</sequence>
<name>A0A0X8X7W9_HALHR</name>
<reference evidence="5" key="1">
    <citation type="submission" date="2016-02" db="EMBL/GenBank/DDBJ databases">
        <title>Halorhodospira halochloris DSM-1059 complete genome, version 2.</title>
        <authorList>
            <person name="Tsukatani Y."/>
        </authorList>
    </citation>
    <scope>NUCLEOTIDE SEQUENCE</scope>
    <source>
        <strain evidence="5">DSM 1059</strain>
    </source>
</reference>
<dbReference type="InterPro" id="IPR006439">
    <property type="entry name" value="HAD-SF_hydro_IA"/>
</dbReference>
<proteinExistence type="predicted"/>
<organism evidence="5 6">
    <name type="scientific">Halorhodospira halochloris</name>
    <name type="common">Ectothiorhodospira halochloris</name>
    <dbReference type="NCBI Taxonomy" id="1052"/>
    <lineage>
        <taxon>Bacteria</taxon>
        <taxon>Pseudomonadati</taxon>
        <taxon>Pseudomonadota</taxon>
        <taxon>Gammaproteobacteria</taxon>
        <taxon>Chromatiales</taxon>
        <taxon>Ectothiorhodospiraceae</taxon>
        <taxon>Halorhodospira</taxon>
    </lineage>
</organism>
<accession>A0A0X8X7W9</accession>
<dbReference type="NCBIfam" id="TIGR01549">
    <property type="entry name" value="HAD-SF-IA-v1"/>
    <property type="match status" value="1"/>
</dbReference>
<keyword evidence="2" id="KW-0378">Hydrolase</keyword>
<keyword evidence="4" id="KW-0119">Carbohydrate metabolism</keyword>
<keyword evidence="3" id="KW-0460">Magnesium</keyword>
<dbReference type="Proteomes" id="UP000218890">
    <property type="component" value="Chromosome"/>
</dbReference>
<dbReference type="GO" id="GO:0046872">
    <property type="term" value="F:metal ion binding"/>
    <property type="evidence" value="ECO:0007669"/>
    <property type="project" value="UniProtKB-KW"/>
</dbReference>
<evidence type="ECO:0000256" key="2">
    <source>
        <dbReference type="ARBA" id="ARBA00022801"/>
    </source>
</evidence>
<dbReference type="SUPFAM" id="SSF56784">
    <property type="entry name" value="HAD-like"/>
    <property type="match status" value="1"/>
</dbReference>
<dbReference type="EMBL" id="AP017372">
    <property type="protein sequence ID" value="BAU57240.2"/>
    <property type="molecule type" value="Genomic_DNA"/>
</dbReference>
<dbReference type="NCBIfam" id="TIGR01509">
    <property type="entry name" value="HAD-SF-IA-v3"/>
    <property type="match status" value="1"/>
</dbReference>
<dbReference type="AlphaFoldDB" id="A0A0X8X7W9"/>
<evidence type="ECO:0000313" key="6">
    <source>
        <dbReference type="Proteomes" id="UP000218890"/>
    </source>
</evidence>
<dbReference type="RefSeq" id="WP_096410303.1">
    <property type="nucleotide sequence ID" value="NZ_AP017372.2"/>
</dbReference>
<protein>
    <submittedName>
        <fullName evidence="5">Similar to phosphoglycolate phosphatase</fullName>
    </submittedName>
</protein>
<evidence type="ECO:0000256" key="1">
    <source>
        <dbReference type="ARBA" id="ARBA00022723"/>
    </source>
</evidence>
<evidence type="ECO:0000313" key="5">
    <source>
        <dbReference type="EMBL" id="BAU57240.2"/>
    </source>
</evidence>
<keyword evidence="6" id="KW-1185">Reference proteome</keyword>
<evidence type="ECO:0000256" key="3">
    <source>
        <dbReference type="ARBA" id="ARBA00022842"/>
    </source>
</evidence>
<evidence type="ECO:0000256" key="4">
    <source>
        <dbReference type="ARBA" id="ARBA00023277"/>
    </source>
</evidence>
<dbReference type="InterPro" id="IPR041492">
    <property type="entry name" value="HAD_2"/>
</dbReference>
<dbReference type="InterPro" id="IPR036412">
    <property type="entry name" value="HAD-like_sf"/>
</dbReference>
<dbReference type="InterPro" id="IPR023214">
    <property type="entry name" value="HAD_sf"/>
</dbReference>
<gene>
    <name evidence="5" type="primary">gph-2</name>
    <name evidence="5" type="ORF">HH1059_05560</name>
</gene>
<dbReference type="GO" id="GO:0008967">
    <property type="term" value="F:phosphoglycolate phosphatase activity"/>
    <property type="evidence" value="ECO:0007669"/>
    <property type="project" value="TreeGrafter"/>
</dbReference>
<dbReference type="PANTHER" id="PTHR43434">
    <property type="entry name" value="PHOSPHOGLYCOLATE PHOSPHATASE"/>
    <property type="match status" value="1"/>
</dbReference>
<dbReference type="GO" id="GO:0006281">
    <property type="term" value="P:DNA repair"/>
    <property type="evidence" value="ECO:0007669"/>
    <property type="project" value="TreeGrafter"/>
</dbReference>
<dbReference type="Gene3D" id="1.10.150.240">
    <property type="entry name" value="Putative phosphatase, domain 2"/>
    <property type="match status" value="1"/>
</dbReference>
<dbReference type="SFLD" id="SFLDG01129">
    <property type="entry name" value="C1.5:_HAD__Beta-PGM__Phosphata"/>
    <property type="match status" value="1"/>
</dbReference>
<dbReference type="InterPro" id="IPR050155">
    <property type="entry name" value="HAD-like_hydrolase_sf"/>
</dbReference>
<keyword evidence="1" id="KW-0479">Metal-binding</keyword>
<dbReference type="SFLD" id="SFLDS00003">
    <property type="entry name" value="Haloacid_Dehalogenase"/>
    <property type="match status" value="1"/>
</dbReference>
<dbReference type="PRINTS" id="PR00413">
    <property type="entry name" value="HADHALOGNASE"/>
</dbReference>
<dbReference type="PANTHER" id="PTHR43434:SF23">
    <property type="entry name" value="PHOSPHOGLYCOLATE PHOSPHATASE"/>
    <property type="match status" value="1"/>
</dbReference>
<dbReference type="OrthoDB" id="9776368at2"/>
<dbReference type="GO" id="GO:0005829">
    <property type="term" value="C:cytosol"/>
    <property type="evidence" value="ECO:0007669"/>
    <property type="project" value="TreeGrafter"/>
</dbReference>
<dbReference type="Gene3D" id="3.40.50.1000">
    <property type="entry name" value="HAD superfamily/HAD-like"/>
    <property type="match status" value="1"/>
</dbReference>
<dbReference type="KEGG" id="hhk:HH1059_05560"/>